<dbReference type="Proteomes" id="UP000789572">
    <property type="component" value="Unassembled WGS sequence"/>
</dbReference>
<dbReference type="AlphaFoldDB" id="A0A9N9E252"/>
<evidence type="ECO:0000313" key="3">
    <source>
        <dbReference type="Proteomes" id="UP000789572"/>
    </source>
</evidence>
<sequence length="114" mass="13235">LVADYIPHIRFVDIPYEELCDKFVLYDELLPAKLRHDILFHHLQISNEPGGGRSNLSIRGYKNKIPHVTQSQLAEAAMQRPVKQKPNLSSENRRPRPKRKQGNDITLDKLYTFS</sequence>
<dbReference type="EMBL" id="CAJVPJ010005224">
    <property type="protein sequence ID" value="CAG8659692.1"/>
    <property type="molecule type" value="Genomic_DNA"/>
</dbReference>
<accession>A0A9N9E252</accession>
<reference evidence="2" key="1">
    <citation type="submission" date="2021-06" db="EMBL/GenBank/DDBJ databases">
        <authorList>
            <person name="Kallberg Y."/>
            <person name="Tangrot J."/>
            <person name="Rosling A."/>
        </authorList>
    </citation>
    <scope>NUCLEOTIDE SEQUENCE</scope>
    <source>
        <strain evidence="2">IA702</strain>
    </source>
</reference>
<keyword evidence="3" id="KW-1185">Reference proteome</keyword>
<comment type="caution">
    <text evidence="2">The sequence shown here is derived from an EMBL/GenBank/DDBJ whole genome shotgun (WGS) entry which is preliminary data.</text>
</comment>
<gene>
    <name evidence="2" type="ORF">POCULU_LOCUS10393</name>
</gene>
<evidence type="ECO:0000313" key="2">
    <source>
        <dbReference type="EMBL" id="CAG8659692.1"/>
    </source>
</evidence>
<protein>
    <submittedName>
        <fullName evidence="2">6853_t:CDS:1</fullName>
    </submittedName>
</protein>
<evidence type="ECO:0000256" key="1">
    <source>
        <dbReference type="SAM" id="MobiDB-lite"/>
    </source>
</evidence>
<feature type="non-terminal residue" evidence="2">
    <location>
        <position position="1"/>
    </location>
</feature>
<feature type="region of interest" description="Disordered" evidence="1">
    <location>
        <begin position="74"/>
        <end position="114"/>
    </location>
</feature>
<organism evidence="2 3">
    <name type="scientific">Paraglomus occultum</name>
    <dbReference type="NCBI Taxonomy" id="144539"/>
    <lineage>
        <taxon>Eukaryota</taxon>
        <taxon>Fungi</taxon>
        <taxon>Fungi incertae sedis</taxon>
        <taxon>Mucoromycota</taxon>
        <taxon>Glomeromycotina</taxon>
        <taxon>Glomeromycetes</taxon>
        <taxon>Paraglomerales</taxon>
        <taxon>Paraglomeraceae</taxon>
        <taxon>Paraglomus</taxon>
    </lineage>
</organism>
<proteinExistence type="predicted"/>
<name>A0A9N9E252_9GLOM</name>
<dbReference type="OrthoDB" id="2324840at2759"/>